<evidence type="ECO:0000313" key="2">
    <source>
        <dbReference type="EMBL" id="MBW73663.1"/>
    </source>
</evidence>
<evidence type="ECO:0000256" key="1">
    <source>
        <dbReference type="SAM" id="Phobius"/>
    </source>
</evidence>
<keyword evidence="1" id="KW-0472">Membrane</keyword>
<dbReference type="EMBL" id="GGFL01009485">
    <property type="protein sequence ID" value="MBW73663.1"/>
    <property type="molecule type" value="Transcribed_RNA"/>
</dbReference>
<accession>A0A2M4D7W7</accession>
<feature type="transmembrane region" description="Helical" evidence="1">
    <location>
        <begin position="114"/>
        <end position="137"/>
    </location>
</feature>
<keyword evidence="1" id="KW-0812">Transmembrane</keyword>
<protein>
    <submittedName>
        <fullName evidence="2">Uncharacterized protein</fullName>
    </submittedName>
</protein>
<feature type="transmembrane region" description="Helical" evidence="1">
    <location>
        <begin position="6"/>
        <end position="31"/>
    </location>
</feature>
<keyword evidence="1" id="KW-1133">Transmembrane helix</keyword>
<proteinExistence type="predicted"/>
<organism evidence="2">
    <name type="scientific">Anopheles darlingi</name>
    <name type="common">Mosquito</name>
    <dbReference type="NCBI Taxonomy" id="43151"/>
    <lineage>
        <taxon>Eukaryota</taxon>
        <taxon>Metazoa</taxon>
        <taxon>Ecdysozoa</taxon>
        <taxon>Arthropoda</taxon>
        <taxon>Hexapoda</taxon>
        <taxon>Insecta</taxon>
        <taxon>Pterygota</taxon>
        <taxon>Neoptera</taxon>
        <taxon>Endopterygota</taxon>
        <taxon>Diptera</taxon>
        <taxon>Nematocera</taxon>
        <taxon>Culicoidea</taxon>
        <taxon>Culicidae</taxon>
        <taxon>Anophelinae</taxon>
        <taxon>Anopheles</taxon>
    </lineage>
</organism>
<sequence>MATTSVSAGIVVLVPVLVLVVVVVVLMGVVGEGVAVTGTERVPPGGGCFGGGDEAGVLNSGPTVIRSRKLSSCRSDSALWSVSSGRIGGTPPNPDGEAVLGTISRRLGADELPLMTAVLNRLLVLVAIFLLNVPSILK</sequence>
<dbReference type="AlphaFoldDB" id="A0A2M4D7W7"/>
<name>A0A2M4D7W7_ANODA</name>
<reference evidence="2" key="1">
    <citation type="submission" date="2018-01" db="EMBL/GenBank/DDBJ databases">
        <title>An insight into the sialome of Amazonian anophelines.</title>
        <authorList>
            <person name="Ribeiro J.M."/>
            <person name="Scarpassa V."/>
            <person name="Calvo E."/>
        </authorList>
    </citation>
    <scope>NUCLEOTIDE SEQUENCE</scope>
</reference>